<feature type="transmembrane region" description="Helical" evidence="1">
    <location>
        <begin position="96"/>
        <end position="111"/>
    </location>
</feature>
<protein>
    <submittedName>
        <fullName evidence="2">Uncharacterized protein</fullName>
    </submittedName>
</protein>
<keyword evidence="1" id="KW-0812">Transmembrane</keyword>
<organism evidence="2 3">
    <name type="scientific">Massilia antarctica</name>
    <dbReference type="NCBI Taxonomy" id="2765360"/>
    <lineage>
        <taxon>Bacteria</taxon>
        <taxon>Pseudomonadati</taxon>
        <taxon>Pseudomonadota</taxon>
        <taxon>Betaproteobacteria</taxon>
        <taxon>Burkholderiales</taxon>
        <taxon>Oxalobacteraceae</taxon>
        <taxon>Telluria group</taxon>
        <taxon>Massilia</taxon>
    </lineage>
</organism>
<sequence>MKKYAPLLLLFLFIMVAWEAMVGPSGVSVNIDGDELGGPVGALVGVLFAGGGLLIAGIVMLFVGVLLALLFAGLGVLAVGGLALGALVLALMVSPLLLPLAIPLAIVWYLASRARKQRAVHEAVKPL</sequence>
<evidence type="ECO:0000313" key="2">
    <source>
        <dbReference type="EMBL" id="QPI52094.1"/>
    </source>
</evidence>
<dbReference type="EMBL" id="CP065053">
    <property type="protein sequence ID" value="QPI52094.1"/>
    <property type="molecule type" value="Genomic_DNA"/>
</dbReference>
<keyword evidence="1" id="KW-0472">Membrane</keyword>
<reference evidence="2 3" key="1">
    <citation type="submission" date="2020-11" db="EMBL/GenBank/DDBJ databases">
        <authorList>
            <person name="Sun Q."/>
        </authorList>
    </citation>
    <scope>NUCLEOTIDE SEQUENCE [LARGE SCALE GENOMIC DNA]</scope>
    <source>
        <strain evidence="2 3">P8398</strain>
    </source>
</reference>
<feature type="transmembrane region" description="Helical" evidence="1">
    <location>
        <begin position="40"/>
        <end position="62"/>
    </location>
</feature>
<accession>A0AA48WI90</accession>
<keyword evidence="1" id="KW-1133">Transmembrane helix</keyword>
<feature type="transmembrane region" description="Helical" evidence="1">
    <location>
        <begin position="69"/>
        <end position="90"/>
    </location>
</feature>
<proteinExistence type="predicted"/>
<name>A0AA48WI90_9BURK</name>
<keyword evidence="3" id="KW-1185">Reference proteome</keyword>
<evidence type="ECO:0000256" key="1">
    <source>
        <dbReference type="SAM" id="Phobius"/>
    </source>
</evidence>
<evidence type="ECO:0000313" key="3">
    <source>
        <dbReference type="Proteomes" id="UP000662888"/>
    </source>
</evidence>
<dbReference type="Proteomes" id="UP000662888">
    <property type="component" value="Chromosome"/>
</dbReference>
<dbReference type="RefSeq" id="WP_206091593.1">
    <property type="nucleotide sequence ID" value="NZ_CP065053.1"/>
</dbReference>
<gene>
    <name evidence="2" type="ORF">IV454_11680</name>
</gene>